<keyword evidence="2" id="KW-0472">Membrane</keyword>
<evidence type="ECO:0000313" key="3">
    <source>
        <dbReference type="EMBL" id="KAJ5071115.1"/>
    </source>
</evidence>
<sequence length="216" mass="24567">MSIKQNLSESKIELAFHFLNIFAWFFQIGGLGSFSSSISKHIVLYFFSTIFSLLISVSMIILRAFDKLTPQIRKLFSYFISIIIVWTLYGAQNIYTSYCIAYRDSNLKCQTSSPVFVFGATFSFIALMGVLIENVRIQHEGIYQGFTTIQPTTQKNESITAQTGQYVDVSKQEDSQIQKLDSQTSDDDNTSDSKSNENQQKGYQSQNTEINPEKKD</sequence>
<dbReference type="Proteomes" id="UP001149090">
    <property type="component" value="Unassembled WGS sequence"/>
</dbReference>
<feature type="transmembrane region" description="Helical" evidence="2">
    <location>
        <begin position="42"/>
        <end position="63"/>
    </location>
</feature>
<comment type="caution">
    <text evidence="3">The sequence shown here is derived from an EMBL/GenBank/DDBJ whole genome shotgun (WGS) entry which is preliminary data.</text>
</comment>
<gene>
    <name evidence="3" type="ORF">M0811_10599</name>
</gene>
<dbReference type="OrthoDB" id="10633275at2759"/>
<dbReference type="EMBL" id="JAPDFW010000091">
    <property type="protein sequence ID" value="KAJ5071115.1"/>
    <property type="molecule type" value="Genomic_DNA"/>
</dbReference>
<feature type="compositionally biased region" description="Polar residues" evidence="1">
    <location>
        <begin position="197"/>
        <end position="210"/>
    </location>
</feature>
<feature type="transmembrane region" description="Helical" evidence="2">
    <location>
        <begin position="12"/>
        <end position="30"/>
    </location>
</feature>
<proteinExistence type="predicted"/>
<dbReference type="AlphaFoldDB" id="A0A9Q0LFX2"/>
<protein>
    <submittedName>
        <fullName evidence="3">Pq loop repeat protein</fullName>
    </submittedName>
</protein>
<keyword evidence="2" id="KW-1133">Transmembrane helix</keyword>
<keyword evidence="2" id="KW-0812">Transmembrane</keyword>
<evidence type="ECO:0000313" key="4">
    <source>
        <dbReference type="Proteomes" id="UP001149090"/>
    </source>
</evidence>
<name>A0A9Q0LFX2_ANAIG</name>
<evidence type="ECO:0000256" key="1">
    <source>
        <dbReference type="SAM" id="MobiDB-lite"/>
    </source>
</evidence>
<feature type="transmembrane region" description="Helical" evidence="2">
    <location>
        <begin position="75"/>
        <end position="95"/>
    </location>
</feature>
<evidence type="ECO:0000256" key="2">
    <source>
        <dbReference type="SAM" id="Phobius"/>
    </source>
</evidence>
<organism evidence="3 4">
    <name type="scientific">Anaeramoeba ignava</name>
    <name type="common">Anaerobic marine amoeba</name>
    <dbReference type="NCBI Taxonomy" id="1746090"/>
    <lineage>
        <taxon>Eukaryota</taxon>
        <taxon>Metamonada</taxon>
        <taxon>Anaeramoebidae</taxon>
        <taxon>Anaeramoeba</taxon>
    </lineage>
</organism>
<keyword evidence="4" id="KW-1185">Reference proteome</keyword>
<reference evidence="3" key="1">
    <citation type="submission" date="2022-10" db="EMBL/GenBank/DDBJ databases">
        <title>Novel sulphate-reducing endosymbionts in the free-living metamonad Anaeramoeba.</title>
        <authorList>
            <person name="Jerlstrom-Hultqvist J."/>
            <person name="Cepicka I."/>
            <person name="Gallot-Lavallee L."/>
            <person name="Salas-Leiva D."/>
            <person name="Curtis B.A."/>
            <person name="Zahonova K."/>
            <person name="Pipaliya S."/>
            <person name="Dacks J."/>
            <person name="Roger A.J."/>
        </authorList>
    </citation>
    <scope>NUCLEOTIDE SEQUENCE</scope>
    <source>
        <strain evidence="3">BMAN</strain>
    </source>
</reference>
<feature type="region of interest" description="Disordered" evidence="1">
    <location>
        <begin position="167"/>
        <end position="216"/>
    </location>
</feature>
<feature type="transmembrane region" description="Helical" evidence="2">
    <location>
        <begin position="115"/>
        <end position="132"/>
    </location>
</feature>
<accession>A0A9Q0LFX2</accession>